<evidence type="ECO:0000313" key="4">
    <source>
        <dbReference type="Proteomes" id="UP000322524"/>
    </source>
</evidence>
<dbReference type="RefSeq" id="WP_148965326.1">
    <property type="nucleotide sequence ID" value="NZ_JBNIKZ010000001.1"/>
</dbReference>
<accession>A0A5D4SD54</accession>
<dbReference type="Proteomes" id="UP000322524">
    <property type="component" value="Unassembled WGS sequence"/>
</dbReference>
<reference evidence="4 5" key="1">
    <citation type="submission" date="2019-08" db="EMBL/GenBank/DDBJ databases">
        <title>Bacillus genomes from the desert of Cuatro Cienegas, Coahuila.</title>
        <authorList>
            <person name="Olmedo-Alvarez G."/>
        </authorList>
    </citation>
    <scope>NUCLEOTIDE SEQUENCE [LARGE SCALE GENOMIC DNA]</scope>
    <source>
        <strain evidence="3 4">CH28_1T</strain>
        <strain evidence="2 5">CH88_3T</strain>
    </source>
</reference>
<name>A0A5D4SD54_9BACI</name>
<dbReference type="OrthoDB" id="2696663at2"/>
<evidence type="ECO:0000256" key="1">
    <source>
        <dbReference type="SAM" id="Phobius"/>
    </source>
</evidence>
<evidence type="ECO:0000313" key="3">
    <source>
        <dbReference type="EMBL" id="TYS69679.1"/>
    </source>
</evidence>
<evidence type="ECO:0000313" key="2">
    <source>
        <dbReference type="EMBL" id="TYS59842.1"/>
    </source>
</evidence>
<sequence length="60" mass="6782">MLLFYLFLIITVTSIFLAIKKQKPILLSVPIATLITYAVVEIALVPAPFLDTIKFIFSLR</sequence>
<feature type="transmembrane region" description="Helical" evidence="1">
    <location>
        <begin position="28"/>
        <end position="50"/>
    </location>
</feature>
<evidence type="ECO:0000313" key="5">
    <source>
        <dbReference type="Proteomes" id="UP000323393"/>
    </source>
</evidence>
<keyword evidence="1" id="KW-0472">Membrane</keyword>
<protein>
    <submittedName>
        <fullName evidence="3">Uncharacterized protein</fullName>
    </submittedName>
</protein>
<keyword evidence="1" id="KW-1133">Transmembrane helix</keyword>
<dbReference type="EMBL" id="VTEV01000002">
    <property type="protein sequence ID" value="TYS69679.1"/>
    <property type="molecule type" value="Genomic_DNA"/>
</dbReference>
<dbReference type="Proteomes" id="UP000323393">
    <property type="component" value="Unassembled WGS sequence"/>
</dbReference>
<dbReference type="STRING" id="79883.GCA_001636495_00873"/>
<gene>
    <name evidence="2" type="ORF">FZC74_06710</name>
    <name evidence="3" type="ORF">FZC76_05435</name>
</gene>
<comment type="caution">
    <text evidence="3">The sequence shown here is derived from an EMBL/GenBank/DDBJ whole genome shotgun (WGS) entry which is preliminary data.</text>
</comment>
<organism evidence="3 4">
    <name type="scientific">Sutcliffiella horikoshii</name>
    <dbReference type="NCBI Taxonomy" id="79883"/>
    <lineage>
        <taxon>Bacteria</taxon>
        <taxon>Bacillati</taxon>
        <taxon>Bacillota</taxon>
        <taxon>Bacilli</taxon>
        <taxon>Bacillales</taxon>
        <taxon>Bacillaceae</taxon>
        <taxon>Sutcliffiella</taxon>
    </lineage>
</organism>
<dbReference type="AlphaFoldDB" id="A0A5D4SD54"/>
<proteinExistence type="predicted"/>
<keyword evidence="1" id="KW-0812">Transmembrane</keyword>
<dbReference type="EMBL" id="VTEU01000002">
    <property type="protein sequence ID" value="TYS59842.1"/>
    <property type="molecule type" value="Genomic_DNA"/>
</dbReference>